<dbReference type="SMART" id="SM00304">
    <property type="entry name" value="HAMP"/>
    <property type="match status" value="1"/>
</dbReference>
<dbReference type="Pfam" id="PF00672">
    <property type="entry name" value="HAMP"/>
    <property type="match status" value="1"/>
</dbReference>
<evidence type="ECO:0000256" key="3">
    <source>
        <dbReference type="ARBA" id="ARBA00012438"/>
    </source>
</evidence>
<dbReference type="InterPro" id="IPR003661">
    <property type="entry name" value="HisK_dim/P_dom"/>
</dbReference>
<dbReference type="Proteomes" id="UP000528964">
    <property type="component" value="Unassembled WGS sequence"/>
</dbReference>
<evidence type="ECO:0000256" key="5">
    <source>
        <dbReference type="ARBA" id="ARBA00022679"/>
    </source>
</evidence>
<dbReference type="InterPro" id="IPR036890">
    <property type="entry name" value="HATPase_C_sf"/>
</dbReference>
<keyword evidence="6 10" id="KW-0418">Kinase</keyword>
<dbReference type="InterPro" id="IPR003594">
    <property type="entry name" value="HATPase_dom"/>
</dbReference>
<evidence type="ECO:0000259" key="8">
    <source>
        <dbReference type="PROSITE" id="PS50109"/>
    </source>
</evidence>
<organism evidence="10 11">
    <name type="scientific">Hansschlegelia beijingensis</name>
    <dbReference type="NCBI Taxonomy" id="1133344"/>
    <lineage>
        <taxon>Bacteria</taxon>
        <taxon>Pseudomonadati</taxon>
        <taxon>Pseudomonadota</taxon>
        <taxon>Alphaproteobacteria</taxon>
        <taxon>Hyphomicrobiales</taxon>
        <taxon>Methylopilaceae</taxon>
        <taxon>Hansschlegelia</taxon>
    </lineage>
</organism>
<dbReference type="AlphaFoldDB" id="A0A7W6D320"/>
<dbReference type="CDD" id="cd06225">
    <property type="entry name" value="HAMP"/>
    <property type="match status" value="1"/>
</dbReference>
<dbReference type="GO" id="GO:0000155">
    <property type="term" value="F:phosphorelay sensor kinase activity"/>
    <property type="evidence" value="ECO:0007669"/>
    <property type="project" value="InterPro"/>
</dbReference>
<dbReference type="PANTHER" id="PTHR43547:SF2">
    <property type="entry name" value="HYBRID SIGNAL TRANSDUCTION HISTIDINE KINASE C"/>
    <property type="match status" value="1"/>
</dbReference>
<dbReference type="CDD" id="cd00075">
    <property type="entry name" value="HATPase"/>
    <property type="match status" value="1"/>
</dbReference>
<dbReference type="SMART" id="SM00388">
    <property type="entry name" value="HisKA"/>
    <property type="match status" value="1"/>
</dbReference>
<evidence type="ECO:0000259" key="9">
    <source>
        <dbReference type="PROSITE" id="PS50885"/>
    </source>
</evidence>
<dbReference type="Gene3D" id="6.10.340.10">
    <property type="match status" value="1"/>
</dbReference>
<dbReference type="SMART" id="SM00387">
    <property type="entry name" value="HATPase_c"/>
    <property type="match status" value="1"/>
</dbReference>
<evidence type="ECO:0000313" key="10">
    <source>
        <dbReference type="EMBL" id="MBB3972253.1"/>
    </source>
</evidence>
<feature type="domain" description="HAMP" evidence="9">
    <location>
        <begin position="220"/>
        <end position="272"/>
    </location>
</feature>
<evidence type="ECO:0000256" key="2">
    <source>
        <dbReference type="ARBA" id="ARBA00004370"/>
    </source>
</evidence>
<keyword evidence="4" id="KW-0597">Phosphoprotein</keyword>
<evidence type="ECO:0000313" key="11">
    <source>
        <dbReference type="Proteomes" id="UP000528964"/>
    </source>
</evidence>
<gene>
    <name evidence="10" type="ORF">GGR24_000886</name>
</gene>
<dbReference type="PROSITE" id="PS50109">
    <property type="entry name" value="HIS_KIN"/>
    <property type="match status" value="1"/>
</dbReference>
<evidence type="ECO:0000256" key="4">
    <source>
        <dbReference type="ARBA" id="ARBA00022553"/>
    </source>
</evidence>
<dbReference type="GO" id="GO:0016020">
    <property type="term" value="C:membrane"/>
    <property type="evidence" value="ECO:0007669"/>
    <property type="project" value="UniProtKB-SubCell"/>
</dbReference>
<protein>
    <recommendedName>
        <fullName evidence="3">histidine kinase</fullName>
        <ecNumber evidence="3">2.7.13.3</ecNumber>
    </recommendedName>
</protein>
<dbReference type="InterPro" id="IPR003660">
    <property type="entry name" value="HAMP_dom"/>
</dbReference>
<dbReference type="EMBL" id="JACIDR010000001">
    <property type="protein sequence ID" value="MBB3972253.1"/>
    <property type="molecule type" value="Genomic_DNA"/>
</dbReference>
<proteinExistence type="predicted"/>
<dbReference type="PANTHER" id="PTHR43547">
    <property type="entry name" value="TWO-COMPONENT HISTIDINE KINASE"/>
    <property type="match status" value="1"/>
</dbReference>
<dbReference type="Pfam" id="PF00512">
    <property type="entry name" value="HisKA"/>
    <property type="match status" value="1"/>
</dbReference>
<reference evidence="10 11" key="1">
    <citation type="submission" date="2020-08" db="EMBL/GenBank/DDBJ databases">
        <title>Genomic Encyclopedia of Type Strains, Phase IV (KMG-IV): sequencing the most valuable type-strain genomes for metagenomic binning, comparative biology and taxonomic classification.</title>
        <authorList>
            <person name="Goeker M."/>
        </authorList>
    </citation>
    <scope>NUCLEOTIDE SEQUENCE [LARGE SCALE GENOMIC DNA]</scope>
    <source>
        <strain evidence="10 11">DSM 25481</strain>
    </source>
</reference>
<feature type="coiled-coil region" evidence="7">
    <location>
        <begin position="87"/>
        <end position="122"/>
    </location>
</feature>
<evidence type="ECO:0000256" key="1">
    <source>
        <dbReference type="ARBA" id="ARBA00000085"/>
    </source>
</evidence>
<sequence>MWRRAYQSLRFRLAVLVATVVIVTGAAAFAVAWTLGVASGHVSELSSAQRRLELLSAVSGRVTDYALTALQTTQTSELQSDRLSPPRKRVQEAFERLNDEVAREYERQADEEAATLVAARSRVFAFMRARFDFLDRQTLQAIRDARGGQSDAAARVKIALDEFASGFTPALGQAIEEERAAARAATDAMADLRARLAPISIAAVTLAALIAFLLYRAIASPLLARVSRVAGAAAAIARGQTATRLPVRGHDELSLLMMRFNRMALQLSRREERLMKAQLRLQEVVNARTAELREANARLSDIDRARRRFFTDVSHELRTPLTVILGEVDISLRGQPDAGSLRGALATIRARARALHRRVEDLLRVARSESGQLELDFSPVSLAEIVQTAADSAEAGAKAARVKLYAGPFSVDPIVEADADWLRQVIEGLIANAVRHTPPDGAVRLDVHASRDGSAEILVADDGAGIPEADLPRIFERFYRGADQKEGSGFGIGLALARWVVERHGGEIAIDSSTGGGGLPSGTIVTIRLPAHAPRLVIGAAS</sequence>
<keyword evidence="7" id="KW-0175">Coiled coil</keyword>
<dbReference type="Gene3D" id="1.10.287.130">
    <property type="match status" value="1"/>
</dbReference>
<dbReference type="InterPro" id="IPR004358">
    <property type="entry name" value="Sig_transdc_His_kin-like_C"/>
</dbReference>
<dbReference type="EC" id="2.7.13.3" evidence="3"/>
<name>A0A7W6D320_9HYPH</name>
<dbReference type="CDD" id="cd00082">
    <property type="entry name" value="HisKA"/>
    <property type="match status" value="1"/>
</dbReference>
<accession>A0A7W6D320</accession>
<dbReference type="InterPro" id="IPR005467">
    <property type="entry name" value="His_kinase_dom"/>
</dbReference>
<comment type="subcellular location">
    <subcellularLocation>
        <location evidence="2">Membrane</location>
    </subcellularLocation>
</comment>
<comment type="catalytic activity">
    <reaction evidence="1">
        <text>ATP + protein L-histidine = ADP + protein N-phospho-L-histidine.</text>
        <dbReference type="EC" id="2.7.13.3"/>
    </reaction>
</comment>
<dbReference type="PRINTS" id="PR00344">
    <property type="entry name" value="BCTRLSENSOR"/>
</dbReference>
<comment type="caution">
    <text evidence="10">The sequence shown here is derived from an EMBL/GenBank/DDBJ whole genome shotgun (WGS) entry which is preliminary data.</text>
</comment>
<dbReference type="RefSeq" id="WP_183394046.1">
    <property type="nucleotide sequence ID" value="NZ_JACIDR010000001.1"/>
</dbReference>
<dbReference type="InterPro" id="IPR036097">
    <property type="entry name" value="HisK_dim/P_sf"/>
</dbReference>
<keyword evidence="11" id="KW-1185">Reference proteome</keyword>
<evidence type="ECO:0000256" key="6">
    <source>
        <dbReference type="ARBA" id="ARBA00022777"/>
    </source>
</evidence>
<dbReference type="SUPFAM" id="SSF55874">
    <property type="entry name" value="ATPase domain of HSP90 chaperone/DNA topoisomerase II/histidine kinase"/>
    <property type="match status" value="1"/>
</dbReference>
<evidence type="ECO:0000256" key="7">
    <source>
        <dbReference type="SAM" id="Coils"/>
    </source>
</evidence>
<dbReference type="Pfam" id="PF02518">
    <property type="entry name" value="HATPase_c"/>
    <property type="match status" value="1"/>
</dbReference>
<dbReference type="Gene3D" id="3.30.565.10">
    <property type="entry name" value="Histidine kinase-like ATPase, C-terminal domain"/>
    <property type="match status" value="1"/>
</dbReference>
<dbReference type="PROSITE" id="PS50885">
    <property type="entry name" value="HAMP"/>
    <property type="match status" value="1"/>
</dbReference>
<dbReference type="SUPFAM" id="SSF158472">
    <property type="entry name" value="HAMP domain-like"/>
    <property type="match status" value="1"/>
</dbReference>
<feature type="domain" description="Histidine kinase" evidence="8">
    <location>
        <begin position="312"/>
        <end position="533"/>
    </location>
</feature>
<keyword evidence="5" id="KW-0808">Transferase</keyword>
<dbReference type="SUPFAM" id="SSF47384">
    <property type="entry name" value="Homodimeric domain of signal transducing histidine kinase"/>
    <property type="match status" value="1"/>
</dbReference>